<dbReference type="PANTHER" id="PTHR14582">
    <property type="entry name" value="INNER KINETOCHORE SUBUNIT MAL2"/>
    <property type="match status" value="1"/>
</dbReference>
<evidence type="ECO:0000256" key="4">
    <source>
        <dbReference type="ARBA" id="ARBA00022454"/>
    </source>
</evidence>
<reference evidence="8 9" key="1">
    <citation type="submission" date="2016-07" db="EMBL/GenBank/DDBJ databases">
        <title>Pervasive Adenine N6-methylation of Active Genes in Fungi.</title>
        <authorList>
            <consortium name="DOE Joint Genome Institute"/>
            <person name="Mondo S.J."/>
            <person name="Dannebaum R.O."/>
            <person name="Kuo R.C."/>
            <person name="Labutti K."/>
            <person name="Haridas S."/>
            <person name="Kuo A."/>
            <person name="Salamov A."/>
            <person name="Ahrendt S.R."/>
            <person name="Lipzen A."/>
            <person name="Sullivan W."/>
            <person name="Andreopoulos W.B."/>
            <person name="Clum A."/>
            <person name="Lindquist E."/>
            <person name="Daum C."/>
            <person name="Ramamoorthy G.K."/>
            <person name="Gryganskyi A."/>
            <person name="Culley D."/>
            <person name="Magnuson J.K."/>
            <person name="James T.Y."/>
            <person name="O'Malley M.A."/>
            <person name="Stajich J.E."/>
            <person name="Spatafora J.W."/>
            <person name="Visel A."/>
            <person name="Grigoriev I.V."/>
        </authorList>
    </citation>
    <scope>NUCLEOTIDE SEQUENCE [LARGE SCALE GENOMIC DNA]</scope>
    <source>
        <strain evidence="8 9">NRRL 2496</strain>
    </source>
</reference>
<evidence type="ECO:0000256" key="5">
    <source>
        <dbReference type="ARBA" id="ARBA00023242"/>
    </source>
</evidence>
<protein>
    <submittedName>
        <fullName evidence="8">Cenp-O kinetochore centromere component-domain-containing protein</fullName>
    </submittedName>
</protein>
<comment type="similarity">
    <text evidence="3">Belongs to the CENP-O/MCM21 family.</text>
</comment>
<dbReference type="OrthoDB" id="10050372at2759"/>
<keyword evidence="9" id="KW-1185">Reference proteome</keyword>
<dbReference type="Pfam" id="PF09496">
    <property type="entry name" value="CENP-O"/>
    <property type="match status" value="1"/>
</dbReference>
<evidence type="ECO:0000256" key="3">
    <source>
        <dbReference type="ARBA" id="ARBA00007321"/>
    </source>
</evidence>
<feature type="coiled-coil region" evidence="7">
    <location>
        <begin position="12"/>
        <end position="43"/>
    </location>
</feature>
<dbReference type="Proteomes" id="UP000242180">
    <property type="component" value="Unassembled WGS sequence"/>
</dbReference>
<dbReference type="EMBL" id="MCGN01000008">
    <property type="protein sequence ID" value="ORY94052.1"/>
    <property type="molecule type" value="Genomic_DNA"/>
</dbReference>
<proteinExistence type="inferred from homology"/>
<dbReference type="AlphaFoldDB" id="A0A1X2H6F3"/>
<comment type="caution">
    <text evidence="8">The sequence shown here is derived from an EMBL/GenBank/DDBJ whole genome shotgun (WGS) entry which is preliminary data.</text>
</comment>
<dbReference type="PANTHER" id="PTHR14582:SF1">
    <property type="entry name" value="CENTROMERE PROTEIN O"/>
    <property type="match status" value="1"/>
</dbReference>
<keyword evidence="7" id="KW-0175">Coiled coil</keyword>
<dbReference type="CDD" id="cd23836">
    <property type="entry name" value="DRWD-C_CENP-O"/>
    <property type="match status" value="1"/>
</dbReference>
<dbReference type="CDD" id="cd23835">
    <property type="entry name" value="DRWD-N_CENP-O"/>
    <property type="match status" value="1"/>
</dbReference>
<dbReference type="GO" id="GO:0031511">
    <property type="term" value="C:Mis6-Sim4 complex"/>
    <property type="evidence" value="ECO:0007669"/>
    <property type="project" value="TreeGrafter"/>
</dbReference>
<keyword evidence="4" id="KW-0158">Chromosome</keyword>
<comment type="subcellular location">
    <subcellularLocation>
        <location evidence="2">Chromosome</location>
        <location evidence="2">Centromere</location>
    </subcellularLocation>
    <subcellularLocation>
        <location evidence="1">Nucleus</location>
    </subcellularLocation>
</comment>
<accession>A0A1X2H6F3</accession>
<dbReference type="InParanoid" id="A0A1X2H6F3"/>
<evidence type="ECO:0000256" key="1">
    <source>
        <dbReference type="ARBA" id="ARBA00004123"/>
    </source>
</evidence>
<sequence>MSDEDALLPTPSDKLKSEISQLRQRLIRAEEHEKRLLQELMEEDIKLYSAQKFSDSIRDTTREKASTMTDLREKILERMMTTLTNRCVQEVVGYYRLTGRTIFTFRSAYTGVRFDTFYDRRYFEPYYILFRGNEEHPDRTLYRHTIPHFIPIKRLQHEFLPQGLETLCRILHDFLLAYVSRREQVQDLVQLKESRPSLHIASNDLPVTKVQLMEDRGSQPRVHVSLIYDNMAAELPTRVSITHDHQERAYPEKEQVFRDFRLPEAYRIVFGVN</sequence>
<dbReference type="InterPro" id="IPR018464">
    <property type="entry name" value="CENP-O"/>
</dbReference>
<dbReference type="OMA" id="HAITIKY"/>
<evidence type="ECO:0000256" key="7">
    <source>
        <dbReference type="SAM" id="Coils"/>
    </source>
</evidence>
<gene>
    <name evidence="8" type="ORF">BCR43DRAFT_353802</name>
</gene>
<keyword evidence="6" id="KW-0137">Centromere</keyword>
<keyword evidence="5" id="KW-0539">Nucleus</keyword>
<evidence type="ECO:0000256" key="2">
    <source>
        <dbReference type="ARBA" id="ARBA00004584"/>
    </source>
</evidence>
<dbReference type="STRING" id="13706.A0A1X2H6F3"/>
<dbReference type="GO" id="GO:0005634">
    <property type="term" value="C:nucleus"/>
    <property type="evidence" value="ECO:0007669"/>
    <property type="project" value="UniProtKB-SubCell"/>
</dbReference>
<organism evidence="8 9">
    <name type="scientific">Syncephalastrum racemosum</name>
    <name type="common">Filamentous fungus</name>
    <dbReference type="NCBI Taxonomy" id="13706"/>
    <lineage>
        <taxon>Eukaryota</taxon>
        <taxon>Fungi</taxon>
        <taxon>Fungi incertae sedis</taxon>
        <taxon>Mucoromycota</taxon>
        <taxon>Mucoromycotina</taxon>
        <taxon>Mucoromycetes</taxon>
        <taxon>Mucorales</taxon>
        <taxon>Syncephalastraceae</taxon>
        <taxon>Syncephalastrum</taxon>
    </lineage>
</organism>
<evidence type="ECO:0000313" key="8">
    <source>
        <dbReference type="EMBL" id="ORY94052.1"/>
    </source>
</evidence>
<evidence type="ECO:0000313" key="9">
    <source>
        <dbReference type="Proteomes" id="UP000242180"/>
    </source>
</evidence>
<name>A0A1X2H6F3_SYNRA</name>
<evidence type="ECO:0000256" key="6">
    <source>
        <dbReference type="ARBA" id="ARBA00023328"/>
    </source>
</evidence>